<evidence type="ECO:0000256" key="7">
    <source>
        <dbReference type="RuleBase" id="RU363032"/>
    </source>
</evidence>
<feature type="transmembrane region" description="Helical" evidence="7">
    <location>
        <begin position="165"/>
        <end position="186"/>
    </location>
</feature>
<dbReference type="InterPro" id="IPR035906">
    <property type="entry name" value="MetI-like_sf"/>
</dbReference>
<dbReference type="PANTHER" id="PTHR43744:SF8">
    <property type="entry name" value="SN-GLYCEROL-3-PHOSPHATE TRANSPORT SYSTEM PERMEASE PROTEIN UGPE"/>
    <property type="match status" value="1"/>
</dbReference>
<dbReference type="EMBL" id="JAFBDR010000002">
    <property type="protein sequence ID" value="MBM7570075.1"/>
    <property type="molecule type" value="Genomic_DNA"/>
</dbReference>
<evidence type="ECO:0000313" key="9">
    <source>
        <dbReference type="EMBL" id="MBM7570075.1"/>
    </source>
</evidence>
<feature type="transmembrane region" description="Helical" evidence="7">
    <location>
        <begin position="29"/>
        <end position="54"/>
    </location>
</feature>
<dbReference type="SUPFAM" id="SSF161098">
    <property type="entry name" value="MetI-like"/>
    <property type="match status" value="1"/>
</dbReference>
<dbReference type="Pfam" id="PF00528">
    <property type="entry name" value="BPD_transp_1"/>
    <property type="match status" value="1"/>
</dbReference>
<dbReference type="PANTHER" id="PTHR43744">
    <property type="entry name" value="ABC TRANSPORTER PERMEASE PROTEIN MG189-RELATED-RELATED"/>
    <property type="match status" value="1"/>
</dbReference>
<reference evidence="9 10" key="1">
    <citation type="submission" date="2021-01" db="EMBL/GenBank/DDBJ databases">
        <title>Genomic Encyclopedia of Type Strains, Phase IV (KMG-IV): sequencing the most valuable type-strain genomes for metagenomic binning, comparative biology and taxonomic classification.</title>
        <authorList>
            <person name="Goeker M."/>
        </authorList>
    </citation>
    <scope>NUCLEOTIDE SEQUENCE [LARGE SCALE GENOMIC DNA]</scope>
    <source>
        <strain evidence="9 10">DSM 23711</strain>
    </source>
</reference>
<protein>
    <submittedName>
        <fullName evidence="9">Raffinose/stachyose/melibiose transport system permease protein</fullName>
    </submittedName>
</protein>
<comment type="similarity">
    <text evidence="7">Belongs to the binding-protein-dependent transport system permease family.</text>
</comment>
<keyword evidence="10" id="KW-1185">Reference proteome</keyword>
<feature type="domain" description="ABC transmembrane type-1" evidence="8">
    <location>
        <begin position="96"/>
        <end position="285"/>
    </location>
</feature>
<evidence type="ECO:0000256" key="2">
    <source>
        <dbReference type="ARBA" id="ARBA00022448"/>
    </source>
</evidence>
<evidence type="ECO:0000256" key="6">
    <source>
        <dbReference type="ARBA" id="ARBA00023136"/>
    </source>
</evidence>
<evidence type="ECO:0000256" key="1">
    <source>
        <dbReference type="ARBA" id="ARBA00004651"/>
    </source>
</evidence>
<evidence type="ECO:0000256" key="3">
    <source>
        <dbReference type="ARBA" id="ARBA00022475"/>
    </source>
</evidence>
<evidence type="ECO:0000313" key="10">
    <source>
        <dbReference type="Proteomes" id="UP001296943"/>
    </source>
</evidence>
<sequence>MSQQQVEMKQQHVESKQLEAGKQKRKKNLVLIIVETIAVLISIVTFIIPFYFIIITAMKTGPEAARFTITWPTEIRLWQNIIDVFQARDYMLVTAFFNSTVITTSSVLILAVACSMGAFVLQRRQSKLIGWLTSLFLAGLMIPSAVVPTIWVLEQFGLFKTMPGIILVMVALSIPFCIVLYTGFIATIPKEIDEAAIIDGCDGFRLYFRIIFPLLKPIHSTIIIITSVNIFNDFVHPLYFFPGADNATVQLTLYNFMSLYNSDWNLLFANVLLITIPPFVLFLVFSEKIVAGMTAGSVKG</sequence>
<gene>
    <name evidence="9" type="ORF">JOC48_000553</name>
</gene>
<dbReference type="InterPro" id="IPR000515">
    <property type="entry name" value="MetI-like"/>
</dbReference>
<evidence type="ECO:0000259" key="8">
    <source>
        <dbReference type="PROSITE" id="PS50928"/>
    </source>
</evidence>
<name>A0ABS2MWJ4_9BACI</name>
<comment type="subcellular location">
    <subcellularLocation>
        <location evidence="1 7">Cell membrane</location>
        <topology evidence="1 7">Multi-pass membrane protein</topology>
    </subcellularLocation>
</comment>
<evidence type="ECO:0000256" key="4">
    <source>
        <dbReference type="ARBA" id="ARBA00022692"/>
    </source>
</evidence>
<dbReference type="Gene3D" id="1.10.3720.10">
    <property type="entry name" value="MetI-like"/>
    <property type="match status" value="1"/>
</dbReference>
<keyword evidence="2 7" id="KW-0813">Transport</keyword>
<feature type="transmembrane region" description="Helical" evidence="7">
    <location>
        <begin position="128"/>
        <end position="153"/>
    </location>
</feature>
<feature type="transmembrane region" description="Helical" evidence="7">
    <location>
        <begin position="206"/>
        <end position="231"/>
    </location>
</feature>
<evidence type="ECO:0000256" key="5">
    <source>
        <dbReference type="ARBA" id="ARBA00022989"/>
    </source>
</evidence>
<keyword evidence="5 7" id="KW-1133">Transmembrane helix</keyword>
<keyword evidence="6 7" id="KW-0472">Membrane</keyword>
<organism evidence="9 10">
    <name type="scientific">Aquibacillus albus</name>
    <dbReference type="NCBI Taxonomy" id="1168171"/>
    <lineage>
        <taxon>Bacteria</taxon>
        <taxon>Bacillati</taxon>
        <taxon>Bacillota</taxon>
        <taxon>Bacilli</taxon>
        <taxon>Bacillales</taxon>
        <taxon>Bacillaceae</taxon>
        <taxon>Aquibacillus</taxon>
    </lineage>
</organism>
<dbReference type="CDD" id="cd06261">
    <property type="entry name" value="TM_PBP2"/>
    <property type="match status" value="1"/>
</dbReference>
<dbReference type="RefSeq" id="WP_239584148.1">
    <property type="nucleotide sequence ID" value="NZ_JAFBDR010000002.1"/>
</dbReference>
<accession>A0ABS2MWJ4</accession>
<dbReference type="Proteomes" id="UP001296943">
    <property type="component" value="Unassembled WGS sequence"/>
</dbReference>
<keyword evidence="3" id="KW-1003">Cell membrane</keyword>
<keyword evidence="4 7" id="KW-0812">Transmembrane</keyword>
<feature type="transmembrane region" description="Helical" evidence="7">
    <location>
        <begin position="264"/>
        <end position="285"/>
    </location>
</feature>
<dbReference type="PROSITE" id="PS50928">
    <property type="entry name" value="ABC_TM1"/>
    <property type="match status" value="1"/>
</dbReference>
<comment type="caution">
    <text evidence="9">The sequence shown here is derived from an EMBL/GenBank/DDBJ whole genome shotgun (WGS) entry which is preliminary data.</text>
</comment>
<feature type="transmembrane region" description="Helical" evidence="7">
    <location>
        <begin position="95"/>
        <end position="121"/>
    </location>
</feature>
<proteinExistence type="inferred from homology"/>